<dbReference type="PANTHER" id="PTHR30349">
    <property type="entry name" value="PHAGE INTEGRASE-RELATED"/>
    <property type="match status" value="1"/>
</dbReference>
<name>A0ABS8FYD6_9FIRM</name>
<evidence type="ECO:0000259" key="7">
    <source>
        <dbReference type="PROSITE" id="PS51898"/>
    </source>
</evidence>
<dbReference type="PROSITE" id="PS51898">
    <property type="entry name" value="TYR_RECOMBINASE"/>
    <property type="match status" value="1"/>
</dbReference>
<protein>
    <submittedName>
        <fullName evidence="9">Site-specific integrase</fullName>
    </submittedName>
</protein>
<evidence type="ECO:0000256" key="3">
    <source>
        <dbReference type="ARBA" id="ARBA00022908"/>
    </source>
</evidence>
<reference evidence="9 10" key="1">
    <citation type="submission" date="2021-10" db="EMBL/GenBank/DDBJ databases">
        <title>Anaerobic single-cell dispensing facilitates the cultivation of human gut bacteria.</title>
        <authorList>
            <person name="Afrizal A."/>
        </authorList>
    </citation>
    <scope>NUCLEOTIDE SEQUENCE [LARGE SCALE GENOMIC DNA]</scope>
    <source>
        <strain evidence="9 10">CLA-AA-H200</strain>
    </source>
</reference>
<dbReference type="InterPro" id="IPR013762">
    <property type="entry name" value="Integrase-like_cat_sf"/>
</dbReference>
<proteinExistence type="inferred from homology"/>
<dbReference type="PANTHER" id="PTHR30349:SF41">
    <property type="entry name" value="INTEGRASE_RECOMBINASE PROTEIN MJ0367-RELATED"/>
    <property type="match status" value="1"/>
</dbReference>
<dbReference type="InterPro" id="IPR044068">
    <property type="entry name" value="CB"/>
</dbReference>
<evidence type="ECO:0000256" key="2">
    <source>
        <dbReference type="ARBA" id="ARBA00008857"/>
    </source>
</evidence>
<evidence type="ECO:0000256" key="1">
    <source>
        <dbReference type="ARBA" id="ARBA00003283"/>
    </source>
</evidence>
<dbReference type="Proteomes" id="UP001198151">
    <property type="component" value="Unassembled WGS sequence"/>
</dbReference>
<keyword evidence="5" id="KW-0233">DNA recombination</keyword>
<dbReference type="PROSITE" id="PS51900">
    <property type="entry name" value="CB"/>
    <property type="match status" value="1"/>
</dbReference>
<evidence type="ECO:0000256" key="5">
    <source>
        <dbReference type="ARBA" id="ARBA00023172"/>
    </source>
</evidence>
<dbReference type="Pfam" id="PF14659">
    <property type="entry name" value="Phage_int_SAM_3"/>
    <property type="match status" value="1"/>
</dbReference>
<dbReference type="EMBL" id="JAJEQX010000019">
    <property type="protein sequence ID" value="MCC2254986.1"/>
    <property type="molecule type" value="Genomic_DNA"/>
</dbReference>
<dbReference type="InterPro" id="IPR010998">
    <property type="entry name" value="Integrase_recombinase_N"/>
</dbReference>
<feature type="domain" description="Tyr recombinase" evidence="7">
    <location>
        <begin position="126"/>
        <end position="321"/>
    </location>
</feature>
<dbReference type="InterPro" id="IPR050090">
    <property type="entry name" value="Tyrosine_recombinase_XerCD"/>
</dbReference>
<evidence type="ECO:0000313" key="10">
    <source>
        <dbReference type="Proteomes" id="UP001198151"/>
    </source>
</evidence>
<gene>
    <name evidence="9" type="ORF">LKD70_11235</name>
</gene>
<accession>A0ABS8FYD6</accession>
<keyword evidence="4 6" id="KW-0238">DNA-binding</keyword>
<dbReference type="Pfam" id="PF00589">
    <property type="entry name" value="Phage_integrase"/>
    <property type="match status" value="1"/>
</dbReference>
<evidence type="ECO:0000256" key="4">
    <source>
        <dbReference type="ARBA" id="ARBA00023125"/>
    </source>
</evidence>
<comment type="caution">
    <text evidence="9">The sequence shown here is derived from an EMBL/GenBank/DDBJ whole genome shotgun (WGS) entry which is preliminary data.</text>
</comment>
<evidence type="ECO:0000313" key="9">
    <source>
        <dbReference type="EMBL" id="MCC2254986.1"/>
    </source>
</evidence>
<sequence length="327" mass="37686">MAETVGKKEKENAGTEMTFSGLASEWLENSRIRIKESSYIKYRNLLRNHILPEIGEDHPKVLTTERIGIFIRKKLIEGRRDGKGGLSEKSVKDITALLRSICSYGNQLDYDIPCRFELLKFRRSDCEIRILDRSQCAVLERYLLQDRSLVKTGILLSLFMGLRIGEVCALKKENVLYKDAILQIRCTMQRIQDREKGGKKTKIIITEPKSGNSVRDIPIPAFLLERLYELNTLPEEAYILTGDTKKFIEPRTLENIFKRYLKACGMPDINYHALRHTFATRCIEVGFDVKSLSEILGHASVNITLNRYVHSSMEQKRDNMKKLRLIG</sequence>
<evidence type="ECO:0000256" key="6">
    <source>
        <dbReference type="PROSITE-ProRule" id="PRU01248"/>
    </source>
</evidence>
<dbReference type="Gene3D" id="1.10.443.10">
    <property type="entry name" value="Intergrase catalytic core"/>
    <property type="match status" value="1"/>
</dbReference>
<keyword evidence="10" id="KW-1185">Reference proteome</keyword>
<dbReference type="InterPro" id="IPR011010">
    <property type="entry name" value="DNA_brk_join_enz"/>
</dbReference>
<comment type="function">
    <text evidence="1">Site-specific tyrosine recombinase, which acts by catalyzing the cutting and rejoining of the recombining DNA molecules.</text>
</comment>
<dbReference type="SUPFAM" id="SSF56349">
    <property type="entry name" value="DNA breaking-rejoining enzymes"/>
    <property type="match status" value="1"/>
</dbReference>
<dbReference type="RefSeq" id="WP_227708125.1">
    <property type="nucleotide sequence ID" value="NZ_JAJEQX010000019.1"/>
</dbReference>
<organism evidence="9 10">
    <name type="scientific">Ruminococcus turbiniformis</name>
    <dbReference type="NCBI Taxonomy" id="2881258"/>
    <lineage>
        <taxon>Bacteria</taxon>
        <taxon>Bacillati</taxon>
        <taxon>Bacillota</taxon>
        <taxon>Clostridia</taxon>
        <taxon>Eubacteriales</taxon>
        <taxon>Oscillospiraceae</taxon>
        <taxon>Ruminococcus</taxon>
    </lineage>
</organism>
<dbReference type="CDD" id="cd01189">
    <property type="entry name" value="INT_ICEBs1_C_like"/>
    <property type="match status" value="1"/>
</dbReference>
<feature type="domain" description="Core-binding (CB)" evidence="8">
    <location>
        <begin position="17"/>
        <end position="106"/>
    </location>
</feature>
<dbReference type="InterPro" id="IPR002104">
    <property type="entry name" value="Integrase_catalytic"/>
</dbReference>
<evidence type="ECO:0000259" key="8">
    <source>
        <dbReference type="PROSITE" id="PS51900"/>
    </source>
</evidence>
<keyword evidence="3" id="KW-0229">DNA integration</keyword>
<dbReference type="InterPro" id="IPR004107">
    <property type="entry name" value="Integrase_SAM-like_N"/>
</dbReference>
<dbReference type="Gene3D" id="1.10.150.130">
    <property type="match status" value="1"/>
</dbReference>
<comment type="similarity">
    <text evidence="2">Belongs to the 'phage' integrase family.</text>
</comment>